<proteinExistence type="predicted"/>
<feature type="domain" description="Membrane protein 6-pyruvoyl-tetrahydropterin synthase-related" evidence="2">
    <location>
        <begin position="80"/>
        <end position="379"/>
    </location>
</feature>
<feature type="transmembrane region" description="Helical" evidence="1">
    <location>
        <begin position="69"/>
        <end position="89"/>
    </location>
</feature>
<dbReference type="AlphaFoldDB" id="A0A1F5G5F8"/>
<protein>
    <recommendedName>
        <fullName evidence="2">Membrane protein 6-pyruvoyl-tetrahydropterin synthase-related domain-containing protein</fullName>
    </recommendedName>
</protein>
<evidence type="ECO:0000256" key="1">
    <source>
        <dbReference type="SAM" id="Phobius"/>
    </source>
</evidence>
<keyword evidence="1" id="KW-0812">Transmembrane</keyword>
<evidence type="ECO:0000313" key="4">
    <source>
        <dbReference type="Proteomes" id="UP000176317"/>
    </source>
</evidence>
<sequence>MNVRGLISKAIFYLILFFLCSWAIKPLLRPGFFAAHDAVWHIARFYQFHLSFSSGQIPPRWAPTLFNGLGYPAFIVNFHLPYYLMEIIYRLGFGLVDTYKIVLGLSVIASGFFAFLFLRSIFPTLPAIVGSLFFIYSPYRFATLYARGAIGEILAIAIVPLVFLSLELFRKDKNYGGPLFAISLFLLIIAHPVIFLMFTPIILLYLFLFSQTRIKSIFWFLTGCVISSFATLPYFFERKYLMIDEVYKNVFLEHFPNLFAILRIPAFGADLGSPFQIGIVHWVIVLLSIVAFLKFRRNLNGIDKLFLISIVFFFIGLFFMSRASIILWQNLPFLSIILFPWRFLNLLVFSSAIASAYLIFKLRNNKLLSLILIVAVIYVSRHWWGWVGQIPNSDNYYKNYQETTTAEGEFTPKGISSQITNFTSKKIEILAGHGDILDERIKYNKWEFKAKTSEDIFVKLALLYFPGWQAIDHGNKIPIIKNFTMMKNNYNGLIVLKLPAGNHQVKVAFGETPIRLLGDYLTLIVFLPIIFRMFQLKFRR</sequence>
<feature type="transmembrane region" description="Helical" evidence="1">
    <location>
        <begin position="217"/>
        <end position="236"/>
    </location>
</feature>
<organism evidence="3 4">
    <name type="scientific">Candidatus Curtissbacteria bacterium RBG_13_35_7</name>
    <dbReference type="NCBI Taxonomy" id="1797705"/>
    <lineage>
        <taxon>Bacteria</taxon>
        <taxon>Candidatus Curtissiibacteriota</taxon>
    </lineage>
</organism>
<feature type="transmembrane region" description="Helical" evidence="1">
    <location>
        <begin position="339"/>
        <end position="360"/>
    </location>
</feature>
<evidence type="ECO:0000313" key="3">
    <source>
        <dbReference type="EMBL" id="OGD87079.1"/>
    </source>
</evidence>
<feature type="transmembrane region" description="Helical" evidence="1">
    <location>
        <begin position="275"/>
        <end position="293"/>
    </location>
</feature>
<feature type="transmembrane region" description="Helical" evidence="1">
    <location>
        <begin position="367"/>
        <end position="384"/>
    </location>
</feature>
<name>A0A1F5G5F8_9BACT</name>
<feature type="transmembrane region" description="Helical" evidence="1">
    <location>
        <begin position="305"/>
        <end position="327"/>
    </location>
</feature>
<keyword evidence="1" id="KW-1133">Transmembrane helix</keyword>
<feature type="transmembrane region" description="Helical" evidence="1">
    <location>
        <begin position="149"/>
        <end position="169"/>
    </location>
</feature>
<feature type="transmembrane region" description="Helical" evidence="1">
    <location>
        <begin position="7"/>
        <end position="24"/>
    </location>
</feature>
<dbReference type="Proteomes" id="UP000176317">
    <property type="component" value="Unassembled WGS sequence"/>
</dbReference>
<keyword evidence="1" id="KW-0472">Membrane</keyword>
<accession>A0A1F5G5F8</accession>
<feature type="transmembrane region" description="Helical" evidence="1">
    <location>
        <begin position="514"/>
        <end position="534"/>
    </location>
</feature>
<comment type="caution">
    <text evidence="3">The sequence shown here is derived from an EMBL/GenBank/DDBJ whole genome shotgun (WGS) entry which is preliminary data.</text>
</comment>
<reference evidence="3 4" key="1">
    <citation type="journal article" date="2016" name="Nat. Commun.">
        <title>Thousands of microbial genomes shed light on interconnected biogeochemical processes in an aquifer system.</title>
        <authorList>
            <person name="Anantharaman K."/>
            <person name="Brown C.T."/>
            <person name="Hug L.A."/>
            <person name="Sharon I."/>
            <person name="Castelle C.J."/>
            <person name="Probst A.J."/>
            <person name="Thomas B.C."/>
            <person name="Singh A."/>
            <person name="Wilkins M.J."/>
            <person name="Karaoz U."/>
            <person name="Brodie E.L."/>
            <person name="Williams K.H."/>
            <person name="Hubbard S.S."/>
            <person name="Banfield J.F."/>
        </authorList>
    </citation>
    <scope>NUCLEOTIDE SEQUENCE [LARGE SCALE GENOMIC DNA]</scope>
</reference>
<evidence type="ECO:0000259" key="2">
    <source>
        <dbReference type="Pfam" id="PF10131"/>
    </source>
</evidence>
<feature type="transmembrane region" description="Helical" evidence="1">
    <location>
        <begin position="181"/>
        <end position="208"/>
    </location>
</feature>
<dbReference type="InterPro" id="IPR018776">
    <property type="entry name" value="Membrane_prot_PTPS-rel_domain"/>
</dbReference>
<dbReference type="Pfam" id="PF10131">
    <property type="entry name" value="PTPS_related"/>
    <property type="match status" value="1"/>
</dbReference>
<gene>
    <name evidence="3" type="ORF">A2164_03155</name>
</gene>
<dbReference type="EMBL" id="MFAT01000006">
    <property type="protein sequence ID" value="OGD87079.1"/>
    <property type="molecule type" value="Genomic_DNA"/>
</dbReference>
<feature type="transmembrane region" description="Helical" evidence="1">
    <location>
        <begin position="124"/>
        <end position="142"/>
    </location>
</feature>